<dbReference type="InterPro" id="IPR003000">
    <property type="entry name" value="Sirtuin"/>
</dbReference>
<evidence type="ECO:0000256" key="3">
    <source>
        <dbReference type="ARBA" id="ARBA00022679"/>
    </source>
</evidence>
<accession>A0A2C5XXH7</accession>
<feature type="compositionally biased region" description="Low complexity" evidence="8">
    <location>
        <begin position="544"/>
        <end position="553"/>
    </location>
</feature>
<keyword evidence="5 7" id="KW-0862">Zinc</keyword>
<evidence type="ECO:0000256" key="1">
    <source>
        <dbReference type="ARBA" id="ARBA00001947"/>
    </source>
</evidence>
<feature type="active site" description="Proton acceptor" evidence="7">
    <location>
        <position position="304"/>
    </location>
</feature>
<protein>
    <recommendedName>
        <fullName evidence="9">Deacetylase sirtuin-type domain-containing protein</fullName>
    </recommendedName>
</protein>
<feature type="compositionally biased region" description="Gly residues" evidence="8">
    <location>
        <begin position="87"/>
        <end position="101"/>
    </location>
</feature>
<feature type="domain" description="Deacetylase sirtuin-type" evidence="9">
    <location>
        <begin position="176"/>
        <end position="480"/>
    </location>
</feature>
<dbReference type="InterPro" id="IPR029035">
    <property type="entry name" value="DHS-like_NAD/FAD-binding_dom"/>
</dbReference>
<dbReference type="GO" id="GO:0005634">
    <property type="term" value="C:nucleus"/>
    <property type="evidence" value="ECO:0007669"/>
    <property type="project" value="TreeGrafter"/>
</dbReference>
<feature type="binding site" evidence="7">
    <location>
        <position position="339"/>
    </location>
    <ligand>
        <name>Zn(2+)</name>
        <dbReference type="ChEBI" id="CHEBI:29105"/>
    </ligand>
</feature>
<dbReference type="SUPFAM" id="SSF52467">
    <property type="entry name" value="DHS-like NAD/FAD-binding domain"/>
    <property type="match status" value="1"/>
</dbReference>
<evidence type="ECO:0000256" key="2">
    <source>
        <dbReference type="ARBA" id="ARBA00006924"/>
    </source>
</evidence>
<dbReference type="Proteomes" id="UP000226192">
    <property type="component" value="Unassembled WGS sequence"/>
</dbReference>
<dbReference type="InterPro" id="IPR026590">
    <property type="entry name" value="Ssirtuin_cat_dom"/>
</dbReference>
<dbReference type="PROSITE" id="PS50305">
    <property type="entry name" value="SIRTUIN"/>
    <property type="match status" value="1"/>
</dbReference>
<gene>
    <name evidence="10" type="ORF">CDD81_2549</name>
</gene>
<dbReference type="Gene3D" id="3.30.1600.10">
    <property type="entry name" value="SIR2/SIRT2 'Small Domain"/>
    <property type="match status" value="1"/>
</dbReference>
<dbReference type="PANTHER" id="PTHR11085:SF9">
    <property type="entry name" value="NAD-DEPENDENT PROTEIN DEACETYLASE SIRTUIN-1"/>
    <property type="match status" value="1"/>
</dbReference>
<feature type="compositionally biased region" description="Acidic residues" evidence="8">
    <location>
        <begin position="373"/>
        <end position="382"/>
    </location>
</feature>
<dbReference type="AlphaFoldDB" id="A0A2C5XXH7"/>
<comment type="caution">
    <text evidence="10">The sequence shown here is derived from an EMBL/GenBank/DDBJ whole genome shotgun (WGS) entry which is preliminary data.</text>
</comment>
<evidence type="ECO:0000313" key="11">
    <source>
        <dbReference type="Proteomes" id="UP000226192"/>
    </source>
</evidence>
<dbReference type="GO" id="GO:0046970">
    <property type="term" value="F:histone H4K16 deacetylase activity, NAD-dependent"/>
    <property type="evidence" value="ECO:0007669"/>
    <property type="project" value="TreeGrafter"/>
</dbReference>
<dbReference type="STRING" id="1399860.A0A2C5XXH7"/>
<feature type="compositionally biased region" description="Low complexity" evidence="8">
    <location>
        <begin position="74"/>
        <end position="86"/>
    </location>
</feature>
<dbReference type="InterPro" id="IPR050134">
    <property type="entry name" value="NAD-dep_sirtuin_deacylases"/>
</dbReference>
<feature type="region of interest" description="Disordered" evidence="8">
    <location>
        <begin position="1"/>
        <end position="29"/>
    </location>
</feature>
<reference evidence="10 11" key="1">
    <citation type="submission" date="2017-06" db="EMBL/GenBank/DDBJ databases">
        <title>Ant-infecting Ophiocordyceps genomes reveal a high diversity of potential behavioral manipulation genes and a possible major role for enterotoxins.</title>
        <authorList>
            <person name="De Bekker C."/>
            <person name="Evans H.C."/>
            <person name="Brachmann A."/>
            <person name="Hughes D.P."/>
        </authorList>
    </citation>
    <scope>NUCLEOTIDE SEQUENCE [LARGE SCALE GENOMIC DNA]</scope>
    <source>
        <strain evidence="10 11">Map64</strain>
    </source>
</reference>
<keyword evidence="6" id="KW-0520">NAD</keyword>
<feature type="binding site" evidence="7">
    <location>
        <position position="336"/>
    </location>
    <ligand>
        <name>Zn(2+)</name>
        <dbReference type="ChEBI" id="CHEBI:29105"/>
    </ligand>
</feature>
<dbReference type="Pfam" id="PF02146">
    <property type="entry name" value="SIR2"/>
    <property type="match status" value="1"/>
</dbReference>
<comment type="cofactor">
    <cofactor evidence="1">
        <name>Zn(2+)</name>
        <dbReference type="ChEBI" id="CHEBI:29105"/>
    </cofactor>
</comment>
<proteinExistence type="inferred from homology"/>
<dbReference type="GO" id="GO:0070403">
    <property type="term" value="F:NAD+ binding"/>
    <property type="evidence" value="ECO:0007669"/>
    <property type="project" value="InterPro"/>
</dbReference>
<feature type="compositionally biased region" description="Basic and acidic residues" evidence="8">
    <location>
        <begin position="48"/>
        <end position="59"/>
    </location>
</feature>
<comment type="similarity">
    <text evidence="2">Belongs to the sirtuin family. Class I subfamily.</text>
</comment>
<dbReference type="Gene3D" id="3.40.50.1220">
    <property type="entry name" value="TPP-binding domain"/>
    <property type="match status" value="1"/>
</dbReference>
<feature type="compositionally biased region" description="Basic and acidic residues" evidence="8">
    <location>
        <begin position="339"/>
        <end position="349"/>
    </location>
</feature>
<feature type="region of interest" description="Disordered" evidence="8">
    <location>
        <begin position="47"/>
        <end position="110"/>
    </location>
</feature>
<feature type="compositionally biased region" description="Basic residues" evidence="8">
    <location>
        <begin position="350"/>
        <end position="366"/>
    </location>
</feature>
<organism evidence="10 11">
    <name type="scientific">Ophiocordyceps australis</name>
    <dbReference type="NCBI Taxonomy" id="1399860"/>
    <lineage>
        <taxon>Eukaryota</taxon>
        <taxon>Fungi</taxon>
        <taxon>Dikarya</taxon>
        <taxon>Ascomycota</taxon>
        <taxon>Pezizomycotina</taxon>
        <taxon>Sordariomycetes</taxon>
        <taxon>Hypocreomycetidae</taxon>
        <taxon>Hypocreales</taxon>
        <taxon>Ophiocordycipitaceae</taxon>
        <taxon>Ophiocordyceps</taxon>
    </lineage>
</organism>
<dbReference type="PANTHER" id="PTHR11085">
    <property type="entry name" value="NAD-DEPENDENT PROTEIN DEACYLASE SIRTUIN-5, MITOCHONDRIAL-RELATED"/>
    <property type="match status" value="1"/>
</dbReference>
<keyword evidence="4 7" id="KW-0479">Metal-binding</keyword>
<dbReference type="InterPro" id="IPR026591">
    <property type="entry name" value="Sirtuin_cat_small_dom_sf"/>
</dbReference>
<evidence type="ECO:0000256" key="8">
    <source>
        <dbReference type="SAM" id="MobiDB-lite"/>
    </source>
</evidence>
<feature type="binding site" evidence="7">
    <location>
        <position position="312"/>
    </location>
    <ligand>
        <name>Zn(2+)</name>
        <dbReference type="ChEBI" id="CHEBI:29105"/>
    </ligand>
</feature>
<evidence type="ECO:0000313" key="10">
    <source>
        <dbReference type="EMBL" id="PHH59810.1"/>
    </source>
</evidence>
<evidence type="ECO:0000256" key="5">
    <source>
        <dbReference type="ARBA" id="ARBA00022833"/>
    </source>
</evidence>
<dbReference type="OrthoDB" id="420264at2759"/>
<evidence type="ECO:0000256" key="4">
    <source>
        <dbReference type="ARBA" id="ARBA00022723"/>
    </source>
</evidence>
<evidence type="ECO:0000256" key="6">
    <source>
        <dbReference type="ARBA" id="ARBA00023027"/>
    </source>
</evidence>
<feature type="compositionally biased region" description="Acidic residues" evidence="8">
    <location>
        <begin position="63"/>
        <end position="73"/>
    </location>
</feature>
<feature type="binding site" evidence="7">
    <location>
        <position position="315"/>
    </location>
    <ligand>
        <name>Zn(2+)</name>
        <dbReference type="ChEBI" id="CHEBI:29105"/>
    </ligand>
</feature>
<dbReference type="GO" id="GO:0046872">
    <property type="term" value="F:metal ion binding"/>
    <property type="evidence" value="ECO:0007669"/>
    <property type="project" value="UniProtKB-KW"/>
</dbReference>
<evidence type="ECO:0000259" key="9">
    <source>
        <dbReference type="PROSITE" id="PS50305"/>
    </source>
</evidence>
<feature type="region of interest" description="Disordered" evidence="8">
    <location>
        <begin position="339"/>
        <end position="385"/>
    </location>
</feature>
<sequence>MKRAAAAKGSVKMQRRTKARADAFDKLPQNATLADIKKAEANVSLAELEERVNDVRESWETDSLFEDAMEELGAEGASSSSSSSSSGGSGSGGSGGGGGGSETCSPEESARLRRELREYGPTVFSQRTVDVGRYTAKKLLSAFGIRPPAFLHGEPDAAYYSLLALAISRELSKRAKLTRYNSVDDAVHLLQRSQHIVVITGAGISTSLGIPDFRSKGTGLYSKLEHLGLGDAQQVFDIDVFKEDPSIFYSVARDIVPATNNFTPTHHFIAMLHQRGKLLTNYSQNIDNLEVKAGVPRDRLVQCHGSFGTATCITCGYQTDGADILPDIRAANIPRCRRCLDAPRPDAPGKRKRTSTQRRSTRRRWSLAHGSDSDDAADDSDADAPRTGVMKPDITFFGEALPAQFGQRLTQHDRDLVDLVVVIGTSLKVTPVSEIVSWLPPHIPQIYISRQPVAHINFDIDLLGDCDVVVAELARRLDWPLVHEMVPPHQEVLVRCEPASPSRHFFEVLHQHDEPPTLPLPSPEPSTATVDPRPKLSAKRSARNSHSARAAKS</sequence>
<feature type="region of interest" description="Disordered" evidence="8">
    <location>
        <begin position="513"/>
        <end position="553"/>
    </location>
</feature>
<name>A0A2C5XXH7_9HYPO</name>
<keyword evidence="11" id="KW-1185">Reference proteome</keyword>
<keyword evidence="3" id="KW-0808">Transferase</keyword>
<dbReference type="EMBL" id="NJET01000180">
    <property type="protein sequence ID" value="PHH59810.1"/>
    <property type="molecule type" value="Genomic_DNA"/>
</dbReference>
<evidence type="ECO:0000256" key="7">
    <source>
        <dbReference type="PROSITE-ProRule" id="PRU00236"/>
    </source>
</evidence>